<dbReference type="PANTHER" id="PTHR44757:SF2">
    <property type="entry name" value="BIOFILM ARCHITECTURE MAINTENANCE PROTEIN MBAA"/>
    <property type="match status" value="1"/>
</dbReference>
<sequence>MVLGLMGYDERSGMTEFTHAHAGISGHVGNVLGERTSIALYEQALQALVSILCSETGAERVHLTLLQNETPYMVVLAGGNERCDLNAAPLFERVAKRREPVFIDSGSPEHASLSLFSVPEVASIASFPISDRRKALAGVLTIFSAAQSWSALSEAQKGRAQELQFITERLIEARLNADRLSDYLEIATDWVWEQDQDLRLTYSSIGDLGRTQLSADNAPDGPRWDTITGRVTDPGRLAAHKETLKDPRPFRDFRYSIDTGDETVCVSIHGWPIYAPDGRFLGYRGIGRDVTEEERAKKQIAYYASHDPLTGLVNRAAFTAQLERTFCDWTEHGDPAALLLLDLDNFKTLNDTYGHSFGDAILKEVAHRLGSIVSHEATIARLGGDEFAILDPALIRRSAVTECAGAMISALNTPATIDGKQVRFGCSIGVALLPQHGADGNQLLGNADLALYAAKRAGRNRFRFFEHTMRYELEDADEQRRAMRFALPRNEISVAFRSIRSLSDDRITGAEAVLVWTPAHATPIRMRALGSPLAQADEALEIGTHFLRRAAGQLADWNRRAGVSRTLSLTLNPAQCEDPNLVANVIRIEAETGLGLDNLQLNLFAESVLRHSGELKSNLAALLAKGVTIGITEYGHQLVSPFKLLPLGISRVNLDLDALRRVDDSADAWATAKALTRFARDMGFSVCTSGYDRHADHEQLLNCGGDTYISRPIHHALDADAFTERLFSIEKQTAM</sequence>
<dbReference type="Proteomes" id="UP000605148">
    <property type="component" value="Unassembled WGS sequence"/>
</dbReference>
<proteinExistence type="predicted"/>
<keyword evidence="4" id="KW-1185">Reference proteome</keyword>
<name>A0A916TMB8_9HYPH</name>
<dbReference type="PANTHER" id="PTHR44757">
    <property type="entry name" value="DIGUANYLATE CYCLASE DGCP"/>
    <property type="match status" value="1"/>
</dbReference>
<dbReference type="Gene3D" id="3.30.70.270">
    <property type="match status" value="1"/>
</dbReference>
<dbReference type="AlphaFoldDB" id="A0A916TMB8"/>
<evidence type="ECO:0008006" key="5">
    <source>
        <dbReference type="Google" id="ProtNLM"/>
    </source>
</evidence>
<dbReference type="Pfam" id="PF00990">
    <property type="entry name" value="GGDEF"/>
    <property type="match status" value="1"/>
</dbReference>
<evidence type="ECO:0000313" key="4">
    <source>
        <dbReference type="Proteomes" id="UP000605148"/>
    </source>
</evidence>
<dbReference type="InterPro" id="IPR043128">
    <property type="entry name" value="Rev_trsase/Diguanyl_cyclase"/>
</dbReference>
<dbReference type="InterPro" id="IPR000160">
    <property type="entry name" value="GGDEF_dom"/>
</dbReference>
<feature type="domain" description="GGDEF" evidence="2">
    <location>
        <begin position="334"/>
        <end position="467"/>
    </location>
</feature>
<dbReference type="PROSITE" id="PS50887">
    <property type="entry name" value="GGDEF"/>
    <property type="match status" value="1"/>
</dbReference>
<dbReference type="SUPFAM" id="SSF55781">
    <property type="entry name" value="GAF domain-like"/>
    <property type="match status" value="1"/>
</dbReference>
<dbReference type="SUPFAM" id="SSF55073">
    <property type="entry name" value="Nucleotide cyclase"/>
    <property type="match status" value="1"/>
</dbReference>
<comment type="caution">
    <text evidence="3">The sequence shown here is derived from an EMBL/GenBank/DDBJ whole genome shotgun (WGS) entry which is preliminary data.</text>
</comment>
<dbReference type="Pfam" id="PF01590">
    <property type="entry name" value="GAF"/>
    <property type="match status" value="1"/>
</dbReference>
<dbReference type="InterPro" id="IPR029016">
    <property type="entry name" value="GAF-like_dom_sf"/>
</dbReference>
<dbReference type="CDD" id="cd01949">
    <property type="entry name" value="GGDEF"/>
    <property type="match status" value="1"/>
</dbReference>
<dbReference type="FunFam" id="3.30.70.270:FF:000001">
    <property type="entry name" value="Diguanylate cyclase domain protein"/>
    <property type="match status" value="1"/>
</dbReference>
<dbReference type="GO" id="GO:0003824">
    <property type="term" value="F:catalytic activity"/>
    <property type="evidence" value="ECO:0007669"/>
    <property type="project" value="UniProtKB-ARBA"/>
</dbReference>
<protein>
    <recommendedName>
        <fullName evidence="5">PAS domain S-box-containing protein/diguanylate cyclase (GGDEF)-like protein</fullName>
    </recommendedName>
</protein>
<reference evidence="3" key="1">
    <citation type="journal article" date="2014" name="Int. J. Syst. Evol. Microbiol.">
        <title>Complete genome sequence of Corynebacterium casei LMG S-19264T (=DSM 44701T), isolated from a smear-ripened cheese.</title>
        <authorList>
            <consortium name="US DOE Joint Genome Institute (JGI-PGF)"/>
            <person name="Walter F."/>
            <person name="Albersmeier A."/>
            <person name="Kalinowski J."/>
            <person name="Ruckert C."/>
        </authorList>
    </citation>
    <scope>NUCLEOTIDE SEQUENCE</scope>
    <source>
        <strain evidence="3">CGMCC 1.12426</strain>
    </source>
</reference>
<organism evidence="3 4">
    <name type="scientific">Roseibium aquae</name>
    <dbReference type="NCBI Taxonomy" id="1323746"/>
    <lineage>
        <taxon>Bacteria</taxon>
        <taxon>Pseudomonadati</taxon>
        <taxon>Pseudomonadota</taxon>
        <taxon>Alphaproteobacteria</taxon>
        <taxon>Hyphomicrobiales</taxon>
        <taxon>Stappiaceae</taxon>
        <taxon>Roseibium</taxon>
    </lineage>
</organism>
<dbReference type="Gene3D" id="3.30.450.40">
    <property type="match status" value="1"/>
</dbReference>
<gene>
    <name evidence="3" type="ORF">GCM10011316_31530</name>
</gene>
<dbReference type="Gene3D" id="3.30.450.20">
    <property type="entry name" value="PAS domain"/>
    <property type="match status" value="1"/>
</dbReference>
<dbReference type="SMART" id="SM00267">
    <property type="entry name" value="GGDEF"/>
    <property type="match status" value="1"/>
</dbReference>
<dbReference type="NCBIfam" id="TIGR00254">
    <property type="entry name" value="GGDEF"/>
    <property type="match status" value="1"/>
</dbReference>
<evidence type="ECO:0000313" key="3">
    <source>
        <dbReference type="EMBL" id="GGB57136.1"/>
    </source>
</evidence>
<dbReference type="SMART" id="SM00052">
    <property type="entry name" value="EAL"/>
    <property type="match status" value="1"/>
</dbReference>
<dbReference type="EMBL" id="BMFA01000010">
    <property type="protein sequence ID" value="GGB57136.1"/>
    <property type="molecule type" value="Genomic_DNA"/>
</dbReference>
<dbReference type="InterPro" id="IPR052155">
    <property type="entry name" value="Biofilm_reg_signaling"/>
</dbReference>
<dbReference type="Gene3D" id="3.20.20.450">
    <property type="entry name" value="EAL domain"/>
    <property type="match status" value="1"/>
</dbReference>
<dbReference type="SUPFAM" id="SSF55785">
    <property type="entry name" value="PYP-like sensor domain (PAS domain)"/>
    <property type="match status" value="1"/>
</dbReference>
<dbReference type="Pfam" id="PF00563">
    <property type="entry name" value="EAL"/>
    <property type="match status" value="1"/>
</dbReference>
<dbReference type="SUPFAM" id="SSF141868">
    <property type="entry name" value="EAL domain-like"/>
    <property type="match status" value="1"/>
</dbReference>
<dbReference type="InterPro" id="IPR035919">
    <property type="entry name" value="EAL_sf"/>
</dbReference>
<reference evidence="3" key="2">
    <citation type="submission" date="2020-09" db="EMBL/GenBank/DDBJ databases">
        <authorList>
            <person name="Sun Q."/>
            <person name="Zhou Y."/>
        </authorList>
    </citation>
    <scope>NUCLEOTIDE SEQUENCE</scope>
    <source>
        <strain evidence="3">CGMCC 1.12426</strain>
    </source>
</reference>
<accession>A0A916TMB8</accession>
<dbReference type="InterPro" id="IPR029787">
    <property type="entry name" value="Nucleotide_cyclase"/>
</dbReference>
<dbReference type="InterPro" id="IPR035965">
    <property type="entry name" value="PAS-like_dom_sf"/>
</dbReference>
<feature type="domain" description="EAL" evidence="1">
    <location>
        <begin position="476"/>
        <end position="730"/>
    </location>
</feature>
<dbReference type="InterPro" id="IPR003018">
    <property type="entry name" value="GAF"/>
</dbReference>
<dbReference type="PROSITE" id="PS50883">
    <property type="entry name" value="EAL"/>
    <property type="match status" value="1"/>
</dbReference>
<evidence type="ECO:0000259" key="1">
    <source>
        <dbReference type="PROSITE" id="PS50883"/>
    </source>
</evidence>
<dbReference type="InterPro" id="IPR001633">
    <property type="entry name" value="EAL_dom"/>
</dbReference>
<evidence type="ECO:0000259" key="2">
    <source>
        <dbReference type="PROSITE" id="PS50887"/>
    </source>
</evidence>